<evidence type="ECO:0008006" key="4">
    <source>
        <dbReference type="Google" id="ProtNLM"/>
    </source>
</evidence>
<keyword evidence="1" id="KW-1133">Transmembrane helix</keyword>
<protein>
    <recommendedName>
        <fullName evidence="4">ABC transporter permease</fullName>
    </recommendedName>
</protein>
<dbReference type="AlphaFoldDB" id="A0A418KSD7"/>
<keyword evidence="1" id="KW-0472">Membrane</keyword>
<evidence type="ECO:0000313" key="2">
    <source>
        <dbReference type="EMBL" id="RIQ27343.1"/>
    </source>
</evidence>
<feature type="transmembrane region" description="Helical" evidence="1">
    <location>
        <begin position="272"/>
        <end position="294"/>
    </location>
</feature>
<reference evidence="2 3" key="1">
    <citation type="submission" date="2018-09" db="EMBL/GenBank/DDBJ databases">
        <title>Isolation, diversity and antifungal activity of actinobacteria from wheat.</title>
        <authorList>
            <person name="Han C."/>
        </authorList>
    </citation>
    <scope>NUCLEOTIDE SEQUENCE [LARGE SCALE GENOMIC DNA]</scope>
    <source>
        <strain evidence="2 3">NEAU-YY265</strain>
    </source>
</reference>
<keyword evidence="1" id="KW-0812">Transmembrane</keyword>
<feature type="non-terminal residue" evidence="2">
    <location>
        <position position="405"/>
    </location>
</feature>
<accession>A0A418KSD7</accession>
<dbReference type="Proteomes" id="UP000284057">
    <property type="component" value="Unassembled WGS sequence"/>
</dbReference>
<sequence>MTAAWLRADLRRRWRSLLVLALLVAVAAGTVMTALAGAGRGESAVDRLLERTLPATAVVLPNTAGFDWEPVRRLPSVEELAVWPLGVVEVDGATGEPDTWVMDEVALRDVERPVVLDGRLPDPGRVDEAVVTAAWKEAQGSGVGDRIRVRLHAPEAVDLYNLAQVEPEAATGPRLDVTIVGVVRSPWFGDAPGVPGGLVLSPAVLAAYPGSFYGAQGTARSNALVRLTPEPGAIERFSAELAAATGRSDIDVWDLREVVHARHRDLAAFEAAGLRVFALVAAAAAVVLVGQAVARNTAATVNDLRVLQALGLAPGQALRVAVAGPALAAVAGALLAVAGAVVASRWFPIGAAAAAEPAPGFDADPLVLVAGLVVTPVLVTLGAVLSAAVALRLADGAAPARRSVV</sequence>
<keyword evidence="3" id="KW-1185">Reference proteome</keyword>
<comment type="caution">
    <text evidence="2">The sequence shown here is derived from an EMBL/GenBank/DDBJ whole genome shotgun (WGS) entry which is preliminary data.</text>
</comment>
<evidence type="ECO:0000313" key="3">
    <source>
        <dbReference type="Proteomes" id="UP000284057"/>
    </source>
</evidence>
<name>A0A418KSD7_9ACTN</name>
<dbReference type="EMBL" id="QUAL01000088">
    <property type="protein sequence ID" value="RIQ27343.1"/>
    <property type="molecule type" value="Genomic_DNA"/>
</dbReference>
<organism evidence="2 3">
    <name type="scientific">Jiangella rhizosphaerae</name>
    <dbReference type="NCBI Taxonomy" id="2293569"/>
    <lineage>
        <taxon>Bacteria</taxon>
        <taxon>Bacillati</taxon>
        <taxon>Actinomycetota</taxon>
        <taxon>Actinomycetes</taxon>
        <taxon>Jiangellales</taxon>
        <taxon>Jiangellaceae</taxon>
        <taxon>Jiangella</taxon>
    </lineage>
</organism>
<proteinExistence type="predicted"/>
<evidence type="ECO:0000256" key="1">
    <source>
        <dbReference type="SAM" id="Phobius"/>
    </source>
</evidence>
<feature type="transmembrane region" description="Helical" evidence="1">
    <location>
        <begin position="326"/>
        <end position="347"/>
    </location>
</feature>
<gene>
    <name evidence="2" type="ORF">DY240_09735</name>
</gene>
<feature type="transmembrane region" description="Helical" evidence="1">
    <location>
        <begin position="367"/>
        <end position="393"/>
    </location>
</feature>